<protein>
    <submittedName>
        <fullName evidence="2">Helix-turn-helix domain-containing protein</fullName>
    </submittedName>
</protein>
<evidence type="ECO:0000313" key="3">
    <source>
        <dbReference type="Proteomes" id="UP001302949"/>
    </source>
</evidence>
<dbReference type="Proteomes" id="UP001302949">
    <property type="component" value="Unassembled WGS sequence"/>
</dbReference>
<proteinExistence type="predicted"/>
<dbReference type="RefSeq" id="WP_323297116.1">
    <property type="nucleotide sequence ID" value="NZ_JAYFUM010000014.1"/>
</dbReference>
<organism evidence="2 3">
    <name type="scientific">Arcicella rigui</name>
    <dbReference type="NCBI Taxonomy" id="797020"/>
    <lineage>
        <taxon>Bacteria</taxon>
        <taxon>Pseudomonadati</taxon>
        <taxon>Bacteroidota</taxon>
        <taxon>Cytophagia</taxon>
        <taxon>Cytophagales</taxon>
        <taxon>Flectobacillaceae</taxon>
        <taxon>Arcicella</taxon>
    </lineage>
</organism>
<keyword evidence="3" id="KW-1185">Reference proteome</keyword>
<dbReference type="Pfam" id="PF12728">
    <property type="entry name" value="HTH_17"/>
    <property type="match status" value="1"/>
</dbReference>
<comment type="caution">
    <text evidence="2">The sequence shown here is derived from an EMBL/GenBank/DDBJ whole genome shotgun (WGS) entry which is preliminary data.</text>
</comment>
<dbReference type="EMBL" id="JAYFUM010000014">
    <property type="protein sequence ID" value="MEA5139957.1"/>
    <property type="molecule type" value="Genomic_DNA"/>
</dbReference>
<evidence type="ECO:0000313" key="2">
    <source>
        <dbReference type="EMBL" id="MEA5139957.1"/>
    </source>
</evidence>
<feature type="domain" description="Helix-turn-helix" evidence="1">
    <location>
        <begin position="43"/>
        <end position="93"/>
    </location>
</feature>
<name>A0ABU5QBL8_9BACT</name>
<dbReference type="InterPro" id="IPR009061">
    <property type="entry name" value="DNA-bd_dom_put_sf"/>
</dbReference>
<dbReference type="InterPro" id="IPR041657">
    <property type="entry name" value="HTH_17"/>
</dbReference>
<accession>A0ABU5QBL8</accession>
<reference evidence="2 3" key="1">
    <citation type="submission" date="2023-12" db="EMBL/GenBank/DDBJ databases">
        <title>Novel species of the genus Arcicella isolated from rivers.</title>
        <authorList>
            <person name="Lu H."/>
        </authorList>
    </citation>
    <scope>NUCLEOTIDE SEQUENCE [LARGE SCALE GENOMIC DNA]</scope>
    <source>
        <strain evidence="2 3">KCTC 23307</strain>
    </source>
</reference>
<gene>
    <name evidence="2" type="ORF">VB248_12465</name>
</gene>
<dbReference type="InterPro" id="IPR010093">
    <property type="entry name" value="SinI_DNA-bd"/>
</dbReference>
<dbReference type="NCBIfam" id="TIGR01764">
    <property type="entry name" value="excise"/>
    <property type="match status" value="1"/>
</dbReference>
<evidence type="ECO:0000259" key="1">
    <source>
        <dbReference type="Pfam" id="PF12728"/>
    </source>
</evidence>
<sequence length="114" mass="13275">MTETILIAFSKHEFKELIKGTIQEAMSEQTNSSKGKTFQSHEYLSIDEASSYLQLPKNTLYNYCHNNIIPYHKRGKRNYFLKADLDIWMASNRKKSAREIQEETLTKLKKGGVQ</sequence>
<dbReference type="SUPFAM" id="SSF46955">
    <property type="entry name" value="Putative DNA-binding domain"/>
    <property type="match status" value="1"/>
</dbReference>